<reference evidence="20" key="2">
    <citation type="journal article" date="2021" name="Genome Biol. Evol.">
        <title>Developing a high-quality reference genome for a parasitic bivalve with doubly uniparental inheritance (Bivalvia: Unionida).</title>
        <authorList>
            <person name="Smith C.H."/>
        </authorList>
    </citation>
    <scope>NUCLEOTIDE SEQUENCE</scope>
    <source>
        <strain evidence="20">CHS0354</strain>
        <tissue evidence="20">Mantle</tissue>
    </source>
</reference>
<evidence type="ECO:0000259" key="18">
    <source>
        <dbReference type="PROSITE" id="PS51826"/>
    </source>
</evidence>
<organism evidence="20 21">
    <name type="scientific">Potamilus streckersoni</name>
    <dbReference type="NCBI Taxonomy" id="2493646"/>
    <lineage>
        <taxon>Eukaryota</taxon>
        <taxon>Metazoa</taxon>
        <taxon>Spiralia</taxon>
        <taxon>Lophotrochozoa</taxon>
        <taxon>Mollusca</taxon>
        <taxon>Bivalvia</taxon>
        <taxon>Autobranchia</taxon>
        <taxon>Heteroconchia</taxon>
        <taxon>Palaeoheterodonta</taxon>
        <taxon>Unionida</taxon>
        <taxon>Unionoidea</taxon>
        <taxon>Unionidae</taxon>
        <taxon>Ambleminae</taxon>
        <taxon>Lampsilini</taxon>
        <taxon>Potamilus</taxon>
    </lineage>
</organism>
<dbReference type="InterPro" id="IPR003016">
    <property type="entry name" value="2-oxoA_DH_lipoyl-BS"/>
</dbReference>
<dbReference type="GO" id="GO:0046872">
    <property type="term" value="F:metal ion binding"/>
    <property type="evidence" value="ECO:0007669"/>
    <property type="project" value="UniProtKB-KW"/>
</dbReference>
<comment type="subcellular location">
    <subcellularLocation>
        <location evidence="14">Mitochondrion</location>
    </subcellularLocation>
</comment>
<dbReference type="SFLD" id="SFLDF00271">
    <property type="entry name" value="lipoyl_synthase"/>
    <property type="match status" value="1"/>
</dbReference>
<dbReference type="InterPro" id="IPR001078">
    <property type="entry name" value="2-oxoacid_DH_actylTfrase"/>
</dbReference>
<dbReference type="Gene3D" id="2.40.50.100">
    <property type="match status" value="2"/>
</dbReference>
<dbReference type="Pfam" id="PF00198">
    <property type="entry name" value="2-oxoacid_dh"/>
    <property type="match status" value="1"/>
</dbReference>
<dbReference type="PANTHER" id="PTHR43178:SF5">
    <property type="entry name" value="LIPOAMIDE ACYLTRANSFERASE COMPONENT OF BRANCHED-CHAIN ALPHA-KETO ACID DEHYDROGENASE COMPLEX, MITOCHONDRIAL"/>
    <property type="match status" value="1"/>
</dbReference>
<feature type="binding site" evidence="14">
    <location>
        <position position="599"/>
    </location>
    <ligand>
        <name>[4Fe-4S] cluster</name>
        <dbReference type="ChEBI" id="CHEBI:49883"/>
        <label>2</label>
        <note>4Fe-4S-S-AdoMet</note>
    </ligand>
</feature>
<dbReference type="PROSITE" id="PS51918">
    <property type="entry name" value="RADICAL_SAM"/>
    <property type="match status" value="1"/>
</dbReference>
<accession>A0AAE0T774</accession>
<keyword evidence="10 14" id="KW-0408">Iron</keyword>
<evidence type="ECO:0000256" key="15">
    <source>
        <dbReference type="RuleBase" id="RU003423"/>
    </source>
</evidence>
<evidence type="ECO:0000256" key="11">
    <source>
        <dbReference type="ARBA" id="ARBA00023014"/>
    </source>
</evidence>
<dbReference type="HAMAP" id="MF_00206">
    <property type="entry name" value="Lipoyl_synth"/>
    <property type="match status" value="1"/>
</dbReference>
<dbReference type="CDD" id="cd06849">
    <property type="entry name" value="lipoyl_domain"/>
    <property type="match status" value="2"/>
</dbReference>
<dbReference type="InterPro" id="IPR007197">
    <property type="entry name" value="rSAM"/>
</dbReference>
<comment type="cofactor">
    <cofactor evidence="14">
        <name>[4Fe-4S] cluster</name>
        <dbReference type="ChEBI" id="CHEBI:49883"/>
    </cofactor>
    <text evidence="14">Binds 2 [4Fe-4S] clusters per subunit. One cluster is coordinated with 3 cysteines and an exchangeable S-adenosyl-L-methionine.</text>
</comment>
<feature type="compositionally biased region" description="Polar residues" evidence="16">
    <location>
        <begin position="93"/>
        <end position="107"/>
    </location>
</feature>
<keyword evidence="7 14" id="KW-0479">Metal-binding</keyword>
<feature type="binding site" evidence="14">
    <location>
        <position position="606"/>
    </location>
    <ligand>
        <name>[4Fe-4S] cluster</name>
        <dbReference type="ChEBI" id="CHEBI:49883"/>
        <label>2</label>
        <note>4Fe-4S-S-AdoMet</note>
    </ligand>
</feature>
<dbReference type="NCBIfam" id="NF009544">
    <property type="entry name" value="PRK12928.1"/>
    <property type="match status" value="1"/>
</dbReference>
<comment type="similarity">
    <text evidence="14">Belongs to the radical SAM superfamily. Lipoyl synthase family.</text>
</comment>
<feature type="domain" description="Peripheral subunit-binding (PSBD)" evidence="18">
    <location>
        <begin position="236"/>
        <end position="276"/>
    </location>
</feature>
<evidence type="ECO:0000256" key="2">
    <source>
        <dbReference type="ARBA" id="ARBA00007317"/>
    </source>
</evidence>
<dbReference type="SUPFAM" id="SSF102114">
    <property type="entry name" value="Radical SAM enzymes"/>
    <property type="match status" value="1"/>
</dbReference>
<keyword evidence="21" id="KW-1185">Reference proteome</keyword>
<evidence type="ECO:0000256" key="8">
    <source>
        <dbReference type="ARBA" id="ARBA00022823"/>
    </source>
</evidence>
<evidence type="ECO:0000256" key="16">
    <source>
        <dbReference type="SAM" id="MobiDB-lite"/>
    </source>
</evidence>
<reference evidence="20" key="1">
    <citation type="journal article" date="2021" name="Genome Biol. Evol.">
        <title>A High-Quality Reference Genome for a Parasitic Bivalve with Doubly Uniparental Inheritance (Bivalvia: Unionida).</title>
        <authorList>
            <person name="Smith C.H."/>
        </authorList>
    </citation>
    <scope>NUCLEOTIDE SEQUENCE</scope>
    <source>
        <strain evidence="20">CHS0354</strain>
    </source>
</reference>
<evidence type="ECO:0000256" key="9">
    <source>
        <dbReference type="ARBA" id="ARBA00022946"/>
    </source>
</evidence>
<evidence type="ECO:0000256" key="5">
    <source>
        <dbReference type="ARBA" id="ARBA00022679"/>
    </source>
</evidence>
<dbReference type="Pfam" id="PF16881">
    <property type="entry name" value="LIAS_N"/>
    <property type="match status" value="1"/>
</dbReference>
<evidence type="ECO:0000256" key="3">
    <source>
        <dbReference type="ARBA" id="ARBA00022485"/>
    </source>
</evidence>
<dbReference type="InterPro" id="IPR031691">
    <property type="entry name" value="LIAS_N"/>
</dbReference>
<dbReference type="Pfam" id="PF04055">
    <property type="entry name" value="Radical_SAM"/>
    <property type="match status" value="1"/>
</dbReference>
<dbReference type="Proteomes" id="UP001195483">
    <property type="component" value="Unassembled WGS sequence"/>
</dbReference>
<dbReference type="InterPro" id="IPR011053">
    <property type="entry name" value="Single_hybrid_motif"/>
</dbReference>
<protein>
    <recommendedName>
        <fullName evidence="14">Lipoyl synthase, mitochondrial</fullName>
        <ecNumber evidence="14">2.8.1.8</ecNumber>
    </recommendedName>
    <alternativeName>
        <fullName evidence="14">Lipoate synthase</fullName>
        <shortName evidence="14">LS</shortName>
        <shortName evidence="14">Lip-syn</shortName>
    </alternativeName>
    <alternativeName>
        <fullName evidence="14">Lipoic acid synthase</fullName>
    </alternativeName>
</protein>
<dbReference type="FunFam" id="3.20.20.70:FF:000040">
    <property type="entry name" value="Lipoyl synthase"/>
    <property type="match status" value="1"/>
</dbReference>
<dbReference type="GO" id="GO:0051539">
    <property type="term" value="F:4 iron, 4 sulfur cluster binding"/>
    <property type="evidence" value="ECO:0007669"/>
    <property type="project" value="UniProtKB-UniRule"/>
</dbReference>
<feature type="binding site" evidence="14">
    <location>
        <position position="573"/>
    </location>
    <ligand>
        <name>[4Fe-4S] cluster</name>
        <dbReference type="ChEBI" id="CHEBI:49883"/>
        <label>1</label>
    </ligand>
</feature>
<feature type="binding site" evidence="14">
    <location>
        <position position="603"/>
    </location>
    <ligand>
        <name>[4Fe-4S] cluster</name>
        <dbReference type="ChEBI" id="CHEBI:49883"/>
        <label>2</label>
        <note>4Fe-4S-S-AdoMet</note>
    </ligand>
</feature>
<keyword evidence="6 14" id="KW-0949">S-adenosyl-L-methionine</keyword>
<dbReference type="InterPro" id="IPR000089">
    <property type="entry name" value="Biotin_lipoyl"/>
</dbReference>
<evidence type="ECO:0000256" key="14">
    <source>
        <dbReference type="HAMAP-Rule" id="MF_03123"/>
    </source>
</evidence>
<evidence type="ECO:0000256" key="12">
    <source>
        <dbReference type="ARBA" id="ARBA00023315"/>
    </source>
</evidence>
<keyword evidence="11 14" id="KW-0411">Iron-sulfur</keyword>
<feature type="binding site" evidence="14">
    <location>
        <position position="584"/>
    </location>
    <ligand>
        <name>[4Fe-4S] cluster</name>
        <dbReference type="ChEBI" id="CHEBI:49883"/>
        <label>1</label>
    </ligand>
</feature>
<dbReference type="NCBIfam" id="TIGR02927">
    <property type="entry name" value="SucB_Actino"/>
    <property type="match status" value="1"/>
</dbReference>
<dbReference type="InterPro" id="IPR058240">
    <property type="entry name" value="rSAM_sf"/>
</dbReference>
<dbReference type="GO" id="GO:0005739">
    <property type="term" value="C:mitochondrion"/>
    <property type="evidence" value="ECO:0007669"/>
    <property type="project" value="UniProtKB-SubCell"/>
</dbReference>
<comment type="cofactor">
    <cofactor evidence="1 15">
        <name>(R)-lipoate</name>
        <dbReference type="ChEBI" id="CHEBI:83088"/>
    </cofactor>
</comment>
<sequence>MGESVMEGTILKWHKKVGDKITKDENILDIATDKVDAEVPSQGDGVLLEILYKEGDVVEVGKVIATIETDPVSSSVHNTLANIPKPTDLKPAPSNSQESPASTQSSLQGGIFDIVMPKMGESIMEGTILRWHKKVGDKVKKDENILDIATDKVDAEVPSVAEGIVTELLYKEGDIVEVGKVIARVSASSEGSAFMEQMKHPSSSNAPSFDNISSNNEEKINNTSINHTMLSNSKRFLSPVVLNIAKAHKIPLQVLDTLTGTGIDGRLTKKDIETYLNSPTAKSTQIQSSNTTQVTQTFSPTGKTAYDPSQSQIVPMDNIRRAIAEHMIRSKHTSAHVTSVSEADVTGLASLISQKKNAFQQTHSVKLTFTPFFVHAVSQCLKNFSMINSSVEGTNIIYKKYINIGVAVALGEKGTGGLIVPVIKNADQLNIIQLSRSIQDLASRARDKKLFPEEMQGGTFTITNYGITGNLFGSPVINQPQLAILGTGAIVKRPVVITQPDKSDTIVVRHMMYLSLSYDHRVIDGAQAGYFLQDLVNILSKYDPDWLKVKIPQGEGYLTLKKKVDSLKLHTVCEEARCPNIADCWSSGVGTIMILGETCTRSCGFCAVKTGKPPVLDLNEPKRVAEMVKQMGLNYAVITSVNRDELEDGGASIWRQTIREIRNSHTCLIEVLIPDFQGLETAMDTVFSEKPDVLNHNIETVPKLYKIVRPQAKYERSLHLLKRAKEQFSLTTKSGIMVGLGETKDEVIEVMHDLSRHQCDILTVGQYLQPTKIHLPVRRYVPQEEFEYYSHYGRELGFKHIESGPLVRSSYHADKQAKAALTKL</sequence>
<dbReference type="PROSITE" id="PS51826">
    <property type="entry name" value="PSBD"/>
    <property type="match status" value="1"/>
</dbReference>
<dbReference type="SUPFAM" id="SSF52777">
    <property type="entry name" value="CoA-dependent acyltransferases"/>
    <property type="match status" value="1"/>
</dbReference>
<feature type="domain" description="Lipoyl-binding" evidence="17">
    <location>
        <begin position="1"/>
        <end position="68"/>
    </location>
</feature>
<evidence type="ECO:0000256" key="1">
    <source>
        <dbReference type="ARBA" id="ARBA00001938"/>
    </source>
</evidence>
<gene>
    <name evidence="20" type="ORF">CHS0354_000789</name>
</gene>
<comment type="caution">
    <text evidence="20">The sequence shown here is derived from an EMBL/GenBank/DDBJ whole genome shotgun (WGS) entry which is preliminary data.</text>
</comment>
<dbReference type="GO" id="GO:0031405">
    <property type="term" value="F:lipoic acid binding"/>
    <property type="evidence" value="ECO:0007669"/>
    <property type="project" value="TreeGrafter"/>
</dbReference>
<feature type="domain" description="Lipoyl-binding" evidence="17">
    <location>
        <begin position="111"/>
        <end position="186"/>
    </location>
</feature>
<dbReference type="SUPFAM" id="SSF51230">
    <property type="entry name" value="Single hybrid motif"/>
    <property type="match status" value="2"/>
</dbReference>
<dbReference type="InterPro" id="IPR003698">
    <property type="entry name" value="Lipoyl_synth"/>
</dbReference>
<dbReference type="GO" id="GO:0016992">
    <property type="term" value="F:lipoate synthase activity"/>
    <property type="evidence" value="ECO:0007669"/>
    <property type="project" value="UniProtKB-UniRule"/>
</dbReference>
<dbReference type="SUPFAM" id="SSF47005">
    <property type="entry name" value="Peripheral subunit-binding domain of 2-oxo acid dehydrogenase complex"/>
    <property type="match status" value="1"/>
</dbReference>
<dbReference type="NCBIfam" id="TIGR00510">
    <property type="entry name" value="lipA"/>
    <property type="match status" value="1"/>
</dbReference>
<feature type="binding site" evidence="14">
    <location>
        <position position="810"/>
    </location>
    <ligand>
        <name>[4Fe-4S] cluster</name>
        <dbReference type="ChEBI" id="CHEBI:49883"/>
        <label>1</label>
    </ligand>
</feature>
<comment type="catalytic activity">
    <reaction evidence="13 14">
        <text>[[Fe-S] cluster scaffold protein carrying a second [4Fe-4S](2+) cluster] + N(6)-octanoyl-L-lysyl-[protein] + 2 oxidized [2Fe-2S]-[ferredoxin] + 2 S-adenosyl-L-methionine + 4 H(+) = [[Fe-S] cluster scaffold protein] + N(6)-[(R)-dihydrolipoyl]-L-lysyl-[protein] + 4 Fe(3+) + 2 hydrogen sulfide + 2 5'-deoxyadenosine + 2 L-methionine + 2 reduced [2Fe-2S]-[ferredoxin]</text>
        <dbReference type="Rhea" id="RHEA:16585"/>
        <dbReference type="Rhea" id="RHEA-COMP:9928"/>
        <dbReference type="Rhea" id="RHEA-COMP:10000"/>
        <dbReference type="Rhea" id="RHEA-COMP:10001"/>
        <dbReference type="Rhea" id="RHEA-COMP:10475"/>
        <dbReference type="Rhea" id="RHEA-COMP:14568"/>
        <dbReference type="Rhea" id="RHEA-COMP:14569"/>
        <dbReference type="ChEBI" id="CHEBI:15378"/>
        <dbReference type="ChEBI" id="CHEBI:17319"/>
        <dbReference type="ChEBI" id="CHEBI:29034"/>
        <dbReference type="ChEBI" id="CHEBI:29919"/>
        <dbReference type="ChEBI" id="CHEBI:33722"/>
        <dbReference type="ChEBI" id="CHEBI:33737"/>
        <dbReference type="ChEBI" id="CHEBI:33738"/>
        <dbReference type="ChEBI" id="CHEBI:57844"/>
        <dbReference type="ChEBI" id="CHEBI:59789"/>
        <dbReference type="ChEBI" id="CHEBI:78809"/>
        <dbReference type="ChEBI" id="CHEBI:83100"/>
        <dbReference type="EC" id="2.8.1.8"/>
    </reaction>
</comment>
<dbReference type="InterPro" id="IPR023213">
    <property type="entry name" value="CAT-like_dom_sf"/>
</dbReference>
<dbReference type="InterPro" id="IPR006638">
    <property type="entry name" value="Elp3/MiaA/NifB-like_rSAM"/>
</dbReference>
<evidence type="ECO:0000259" key="19">
    <source>
        <dbReference type="PROSITE" id="PS51918"/>
    </source>
</evidence>
<evidence type="ECO:0000256" key="13">
    <source>
        <dbReference type="ARBA" id="ARBA00047326"/>
    </source>
</evidence>
<keyword evidence="12 15" id="KW-0012">Acyltransferase</keyword>
<keyword evidence="4" id="KW-0963">Cytoplasm</keyword>
<comment type="function">
    <text evidence="14">Catalyzes the radical-mediated insertion of two sulfur atoms into the C-6 and C-8 positions of the octanoyl moiety bound to the lipoyl domains of lipoate-dependent enzymes, thereby converting the octanoylated domains into lipoylated derivatives.</text>
</comment>
<comment type="pathway">
    <text evidence="14">Protein modification; protein lipoylation via endogenous pathway; protein N(6)-(lipoyl)lysine from octanoyl-[acyl-carrier-protein]: step 2/2.</text>
</comment>
<feature type="region of interest" description="Disordered" evidence="16">
    <location>
        <begin position="76"/>
        <end position="107"/>
    </location>
</feature>
<evidence type="ECO:0000256" key="6">
    <source>
        <dbReference type="ARBA" id="ARBA00022691"/>
    </source>
</evidence>
<feature type="binding site" evidence="14">
    <location>
        <position position="578"/>
    </location>
    <ligand>
        <name>[4Fe-4S] cluster</name>
        <dbReference type="ChEBI" id="CHEBI:49883"/>
        <label>1</label>
    </ligand>
</feature>
<feature type="domain" description="Radical SAM core" evidence="19">
    <location>
        <begin position="585"/>
        <end position="799"/>
    </location>
</feature>
<dbReference type="Gene3D" id="3.30.559.10">
    <property type="entry name" value="Chloramphenicol acetyltransferase-like domain"/>
    <property type="match status" value="1"/>
</dbReference>
<reference evidence="20" key="3">
    <citation type="submission" date="2023-05" db="EMBL/GenBank/DDBJ databases">
        <authorList>
            <person name="Smith C.H."/>
        </authorList>
    </citation>
    <scope>NUCLEOTIDE SEQUENCE</scope>
    <source>
        <strain evidence="20">CHS0354</strain>
        <tissue evidence="20">Mantle</tissue>
    </source>
</reference>
<dbReference type="Gene3D" id="3.20.20.70">
    <property type="entry name" value="Aldolase class I"/>
    <property type="match status" value="1"/>
</dbReference>
<evidence type="ECO:0000259" key="17">
    <source>
        <dbReference type="PROSITE" id="PS50968"/>
    </source>
</evidence>
<dbReference type="NCBIfam" id="NF004019">
    <property type="entry name" value="PRK05481.1"/>
    <property type="match status" value="1"/>
</dbReference>
<dbReference type="PROSITE" id="PS00189">
    <property type="entry name" value="LIPOYL"/>
    <property type="match status" value="2"/>
</dbReference>
<dbReference type="InterPro" id="IPR014276">
    <property type="entry name" value="2-oxoglutarate_DH_E2"/>
</dbReference>
<comment type="similarity">
    <text evidence="2 15">Belongs to the 2-oxoacid dehydrogenase family.</text>
</comment>
<dbReference type="GO" id="GO:0016407">
    <property type="term" value="F:acetyltransferase activity"/>
    <property type="evidence" value="ECO:0007669"/>
    <property type="project" value="TreeGrafter"/>
</dbReference>
<evidence type="ECO:0000256" key="7">
    <source>
        <dbReference type="ARBA" id="ARBA00022723"/>
    </source>
</evidence>
<feature type="region of interest" description="Disordered" evidence="16">
    <location>
        <begin position="283"/>
        <end position="309"/>
    </location>
</feature>
<dbReference type="FunFam" id="3.30.559.10:FF:000007">
    <property type="entry name" value="Dihydrolipoamide acetyltransferase component of pyruvate dehydrogenase complex"/>
    <property type="match status" value="1"/>
</dbReference>
<dbReference type="InterPro" id="IPR013785">
    <property type="entry name" value="Aldolase_TIM"/>
</dbReference>
<keyword evidence="8 15" id="KW-0450">Lipoyl</keyword>
<dbReference type="EC" id="2.8.1.8" evidence="14"/>
<dbReference type="SFLD" id="SFLDS00029">
    <property type="entry name" value="Radical_SAM"/>
    <property type="match status" value="1"/>
</dbReference>
<dbReference type="AlphaFoldDB" id="A0AAE0T774"/>
<proteinExistence type="inferred from homology"/>
<dbReference type="PANTHER" id="PTHR43178">
    <property type="entry name" value="DIHYDROLIPOAMIDE ACETYLTRANSFERASE COMPONENT OF PYRUVATE DEHYDROGENASE COMPLEX"/>
    <property type="match status" value="1"/>
</dbReference>
<evidence type="ECO:0000313" key="21">
    <source>
        <dbReference type="Proteomes" id="UP001195483"/>
    </source>
</evidence>
<dbReference type="InterPro" id="IPR004167">
    <property type="entry name" value="PSBD"/>
</dbReference>
<dbReference type="Gene3D" id="4.10.320.10">
    <property type="entry name" value="E3-binding domain"/>
    <property type="match status" value="1"/>
</dbReference>
<evidence type="ECO:0000256" key="4">
    <source>
        <dbReference type="ARBA" id="ARBA00022490"/>
    </source>
</evidence>
<dbReference type="InterPro" id="IPR036625">
    <property type="entry name" value="E3-bd_dom_sf"/>
</dbReference>
<dbReference type="Pfam" id="PF02817">
    <property type="entry name" value="E3_binding"/>
    <property type="match status" value="1"/>
</dbReference>
<evidence type="ECO:0000313" key="20">
    <source>
        <dbReference type="EMBL" id="KAK3605120.1"/>
    </source>
</evidence>
<name>A0AAE0T774_9BIVA</name>
<dbReference type="SMART" id="SM00729">
    <property type="entry name" value="Elp3"/>
    <property type="match status" value="1"/>
</dbReference>
<dbReference type="SFLD" id="SFLDG01058">
    <property type="entry name" value="lipoyl_synthase_like"/>
    <property type="match status" value="1"/>
</dbReference>
<evidence type="ECO:0000256" key="10">
    <source>
        <dbReference type="ARBA" id="ARBA00023004"/>
    </source>
</evidence>
<dbReference type="GO" id="GO:0009249">
    <property type="term" value="P:protein lipoylation"/>
    <property type="evidence" value="ECO:0007669"/>
    <property type="project" value="UniProtKB-UniRule"/>
</dbReference>
<dbReference type="InterPro" id="IPR050743">
    <property type="entry name" value="2-oxoacid_DH_E2_comp"/>
</dbReference>
<keyword evidence="9" id="KW-0809">Transit peptide</keyword>
<dbReference type="EMBL" id="JAEAOA010000085">
    <property type="protein sequence ID" value="KAK3605120.1"/>
    <property type="molecule type" value="Genomic_DNA"/>
</dbReference>
<dbReference type="Pfam" id="PF00364">
    <property type="entry name" value="Biotin_lipoyl"/>
    <property type="match status" value="2"/>
</dbReference>
<keyword evidence="14" id="KW-0496">Mitochondrion</keyword>
<keyword evidence="3 14" id="KW-0004">4Fe-4S</keyword>
<keyword evidence="5 14" id="KW-0808">Transferase</keyword>
<dbReference type="PROSITE" id="PS50968">
    <property type="entry name" value="BIOTINYL_LIPOYL"/>
    <property type="match status" value="2"/>
</dbReference>